<dbReference type="Proteomes" id="UP000007305">
    <property type="component" value="Chromosome 7"/>
</dbReference>
<evidence type="ECO:0000256" key="1">
    <source>
        <dbReference type="SAM" id="MobiDB-lite"/>
    </source>
</evidence>
<keyword evidence="3" id="KW-1185">Reference proteome</keyword>
<reference evidence="2" key="3">
    <citation type="submission" date="2021-05" db="UniProtKB">
        <authorList>
            <consortium name="EnsemblPlants"/>
        </authorList>
    </citation>
    <scope>IDENTIFICATION</scope>
    <source>
        <strain evidence="2">cv. B73</strain>
    </source>
</reference>
<feature type="region of interest" description="Disordered" evidence="1">
    <location>
        <begin position="96"/>
        <end position="129"/>
    </location>
</feature>
<dbReference type="InParanoid" id="A0A804QER7"/>
<dbReference type="FunCoup" id="A0A804QER7">
    <property type="interactions" value="473"/>
</dbReference>
<evidence type="ECO:0000313" key="2">
    <source>
        <dbReference type="EnsemblPlants" id="Zm00001eb327650_P001"/>
    </source>
</evidence>
<name>A0A804QER7_MAIZE</name>
<dbReference type="Gramene" id="Zm00001eb327650_T001">
    <property type="protein sequence ID" value="Zm00001eb327650_P001"/>
    <property type="gene ID" value="Zm00001eb327650"/>
</dbReference>
<protein>
    <submittedName>
        <fullName evidence="2">Uncharacterized protein</fullName>
    </submittedName>
</protein>
<evidence type="ECO:0000313" key="3">
    <source>
        <dbReference type="Proteomes" id="UP000007305"/>
    </source>
</evidence>
<reference evidence="3" key="1">
    <citation type="submission" date="2015-12" db="EMBL/GenBank/DDBJ databases">
        <title>Update maize B73 reference genome by single molecule sequencing technologies.</title>
        <authorList>
            <consortium name="Maize Genome Sequencing Project"/>
            <person name="Ware D."/>
        </authorList>
    </citation>
    <scope>NUCLEOTIDE SEQUENCE [LARGE SCALE GENOMIC DNA]</scope>
    <source>
        <strain evidence="3">cv. B73</strain>
    </source>
</reference>
<accession>A0A804QER7</accession>
<feature type="compositionally biased region" description="Polar residues" evidence="1">
    <location>
        <begin position="96"/>
        <end position="112"/>
    </location>
</feature>
<organism evidence="2 3">
    <name type="scientific">Zea mays</name>
    <name type="common">Maize</name>
    <dbReference type="NCBI Taxonomy" id="4577"/>
    <lineage>
        <taxon>Eukaryota</taxon>
        <taxon>Viridiplantae</taxon>
        <taxon>Streptophyta</taxon>
        <taxon>Embryophyta</taxon>
        <taxon>Tracheophyta</taxon>
        <taxon>Spermatophyta</taxon>
        <taxon>Magnoliopsida</taxon>
        <taxon>Liliopsida</taxon>
        <taxon>Poales</taxon>
        <taxon>Poaceae</taxon>
        <taxon>PACMAD clade</taxon>
        <taxon>Panicoideae</taxon>
        <taxon>Andropogonodae</taxon>
        <taxon>Andropogoneae</taxon>
        <taxon>Tripsacinae</taxon>
        <taxon>Zea</taxon>
    </lineage>
</organism>
<dbReference type="AlphaFoldDB" id="A0A804QER7"/>
<proteinExistence type="predicted"/>
<sequence length="129" mass="14043">MFEEQNFAGRLYALALPACGRFTTGSWLRRRTPRRSAPPRRHGDQLATLLVEAERAASKRQSAPPRFSTRNPISAIRLSRASAYDTANVLACTGTNPADASTVRHGSNSGLSTAAAARWRDTKRRSTSG</sequence>
<dbReference type="EnsemblPlants" id="Zm00001eb327650_T001">
    <property type="protein sequence ID" value="Zm00001eb327650_P001"/>
    <property type="gene ID" value="Zm00001eb327650"/>
</dbReference>
<reference evidence="2" key="2">
    <citation type="submission" date="2019-07" db="EMBL/GenBank/DDBJ databases">
        <authorList>
            <person name="Seetharam A."/>
            <person name="Woodhouse M."/>
            <person name="Cannon E."/>
        </authorList>
    </citation>
    <scope>NUCLEOTIDE SEQUENCE [LARGE SCALE GENOMIC DNA]</scope>
    <source>
        <strain evidence="2">cv. B73</strain>
    </source>
</reference>